<dbReference type="Proteomes" id="UP000678393">
    <property type="component" value="Unassembled WGS sequence"/>
</dbReference>
<gene>
    <name evidence="10" type="ORF">CUNI_LOCUS5187</name>
</gene>
<accession>A0A8S3YRD7</accession>
<keyword evidence="7 9" id="KW-0472">Membrane</keyword>
<dbReference type="GO" id="GO:0016020">
    <property type="term" value="C:membrane"/>
    <property type="evidence" value="ECO:0007669"/>
    <property type="project" value="UniProtKB-SubCell"/>
</dbReference>
<dbReference type="AlphaFoldDB" id="A0A8S3YRD7"/>
<evidence type="ECO:0000256" key="9">
    <source>
        <dbReference type="SAM" id="Phobius"/>
    </source>
</evidence>
<evidence type="ECO:0000256" key="8">
    <source>
        <dbReference type="SAM" id="MobiDB-lite"/>
    </source>
</evidence>
<protein>
    <submittedName>
        <fullName evidence="10">Uncharacterized protein</fullName>
    </submittedName>
</protein>
<dbReference type="GO" id="GO:0016887">
    <property type="term" value="F:ATP hydrolysis activity"/>
    <property type="evidence" value="ECO:0007669"/>
    <property type="project" value="InterPro"/>
</dbReference>
<evidence type="ECO:0000256" key="4">
    <source>
        <dbReference type="ARBA" id="ARBA00022741"/>
    </source>
</evidence>
<evidence type="ECO:0000256" key="6">
    <source>
        <dbReference type="ARBA" id="ARBA00022989"/>
    </source>
</evidence>
<dbReference type="InterPro" id="IPR010448">
    <property type="entry name" value="Torsin"/>
</dbReference>
<proteinExistence type="inferred from homology"/>
<comment type="subcellular location">
    <subcellularLocation>
        <location evidence="1">Membrane</location>
        <topology evidence="1">Single-pass membrane protein</topology>
    </subcellularLocation>
</comment>
<comment type="caution">
    <text evidence="10">The sequence shown here is derived from an EMBL/GenBank/DDBJ whole genome shotgun (WGS) entry which is preliminary data.</text>
</comment>
<keyword evidence="6 9" id="KW-1133">Transmembrane helix</keyword>
<dbReference type="EMBL" id="CAJHNH020000746">
    <property type="protein sequence ID" value="CAG5119629.1"/>
    <property type="molecule type" value="Genomic_DNA"/>
</dbReference>
<dbReference type="Gene3D" id="3.40.50.300">
    <property type="entry name" value="P-loop containing nucleotide triphosphate hydrolases"/>
    <property type="match status" value="1"/>
</dbReference>
<dbReference type="GO" id="GO:0005635">
    <property type="term" value="C:nuclear envelope"/>
    <property type="evidence" value="ECO:0007669"/>
    <property type="project" value="TreeGrafter"/>
</dbReference>
<name>A0A8S3YRD7_9EUPU</name>
<feature type="region of interest" description="Disordered" evidence="8">
    <location>
        <begin position="1"/>
        <end position="52"/>
    </location>
</feature>
<dbReference type="GO" id="GO:0005524">
    <property type="term" value="F:ATP binding"/>
    <property type="evidence" value="ECO:0007669"/>
    <property type="project" value="UniProtKB-KW"/>
</dbReference>
<feature type="compositionally biased region" description="Polar residues" evidence="8">
    <location>
        <begin position="43"/>
        <end position="52"/>
    </location>
</feature>
<dbReference type="OrthoDB" id="19623at2759"/>
<dbReference type="SUPFAM" id="SSF52540">
    <property type="entry name" value="P-loop containing nucleoside triphosphate hydrolases"/>
    <property type="match status" value="1"/>
</dbReference>
<dbReference type="PANTHER" id="PTHR10760">
    <property type="entry name" value="TORSIN"/>
    <property type="match status" value="1"/>
</dbReference>
<evidence type="ECO:0000256" key="5">
    <source>
        <dbReference type="ARBA" id="ARBA00022840"/>
    </source>
</evidence>
<dbReference type="PANTHER" id="PTHR10760:SF1">
    <property type="entry name" value="TORSIN-4A"/>
    <property type="match status" value="1"/>
</dbReference>
<dbReference type="GO" id="GO:0005788">
    <property type="term" value="C:endoplasmic reticulum lumen"/>
    <property type="evidence" value="ECO:0007669"/>
    <property type="project" value="TreeGrafter"/>
</dbReference>
<keyword evidence="11" id="KW-1185">Reference proteome</keyword>
<sequence>MEDMDFESDGQYVGFNSRPCTPQPCAKGRGNQSDLSDMDVDPSSPTAQSSTSFEHINQALKSLLSFNNFSDDTDNYAHHSAERSVLQPTSDPCQKSKSMPSVCYDFKKSLKPAASAVLATSRFKNTKAGYTDTTDDTVCGAVNSQPPEINSSIRQRLHVDDKLSEAKQIQLNSSPPGIKKHKGNHSHGNQDDPVSPKSDSKRCSLCFISMSILIILLLFLVIVYFGTLNSTENCKISRHFNKQVLKIELEANVFGQHLATKIVPDKIEEYFGRFYDNSLPQDVPAEESENVKWCKPLVLSFDGWTGVGKNYISKFISEAFQYSTVMNYVVPYNFPHQAFEDMYRLQIQEWILGNFSKCKVNIVVVDEVDKAFPKVIEGLVASIKELTRPCSSTSPTIFLLLSNTHGSDINRIFVKFLLDSPTKKREEISQEHFHSVFTSEFNDWASKLTDTQLIDAYVPFLPLEREHVIQCIKKDLVSKRFSTDLGTVKRVLEELSISSFGDIQISQTGCKRVADKVDLVMFEK</sequence>
<evidence type="ECO:0000256" key="7">
    <source>
        <dbReference type="ARBA" id="ARBA00023136"/>
    </source>
</evidence>
<evidence type="ECO:0000256" key="1">
    <source>
        <dbReference type="ARBA" id="ARBA00004167"/>
    </source>
</evidence>
<evidence type="ECO:0000313" key="11">
    <source>
        <dbReference type="Proteomes" id="UP000678393"/>
    </source>
</evidence>
<dbReference type="InterPro" id="IPR027417">
    <property type="entry name" value="P-loop_NTPase"/>
</dbReference>
<dbReference type="Pfam" id="PF06309">
    <property type="entry name" value="Torsin"/>
    <property type="match status" value="1"/>
</dbReference>
<evidence type="ECO:0000256" key="2">
    <source>
        <dbReference type="ARBA" id="ARBA00006235"/>
    </source>
</evidence>
<reference evidence="10" key="1">
    <citation type="submission" date="2021-04" db="EMBL/GenBank/DDBJ databases">
        <authorList>
            <consortium name="Molecular Ecology Group"/>
        </authorList>
    </citation>
    <scope>NUCLEOTIDE SEQUENCE</scope>
</reference>
<evidence type="ECO:0000256" key="3">
    <source>
        <dbReference type="ARBA" id="ARBA00022692"/>
    </source>
</evidence>
<keyword evidence="4" id="KW-0547">Nucleotide-binding</keyword>
<evidence type="ECO:0000313" key="10">
    <source>
        <dbReference type="EMBL" id="CAG5119629.1"/>
    </source>
</evidence>
<feature type="transmembrane region" description="Helical" evidence="9">
    <location>
        <begin position="205"/>
        <end position="226"/>
    </location>
</feature>
<keyword evidence="3 9" id="KW-0812">Transmembrane</keyword>
<keyword evidence="5" id="KW-0067">ATP-binding</keyword>
<feature type="region of interest" description="Disordered" evidence="8">
    <location>
        <begin position="172"/>
        <end position="197"/>
    </location>
</feature>
<organism evidence="10 11">
    <name type="scientific">Candidula unifasciata</name>
    <dbReference type="NCBI Taxonomy" id="100452"/>
    <lineage>
        <taxon>Eukaryota</taxon>
        <taxon>Metazoa</taxon>
        <taxon>Spiralia</taxon>
        <taxon>Lophotrochozoa</taxon>
        <taxon>Mollusca</taxon>
        <taxon>Gastropoda</taxon>
        <taxon>Heterobranchia</taxon>
        <taxon>Euthyneura</taxon>
        <taxon>Panpulmonata</taxon>
        <taxon>Eupulmonata</taxon>
        <taxon>Stylommatophora</taxon>
        <taxon>Helicina</taxon>
        <taxon>Helicoidea</taxon>
        <taxon>Geomitridae</taxon>
        <taxon>Candidula</taxon>
    </lineage>
</organism>
<comment type="similarity">
    <text evidence="2">Belongs to the ClpA/ClpB family. Torsin subfamily.</text>
</comment>